<name>A0A4E0RFT2_FASHE</name>
<reference evidence="2" key="1">
    <citation type="submission" date="2019-03" db="EMBL/GenBank/DDBJ databases">
        <title>Improved annotation for the trematode Fasciola hepatica.</title>
        <authorList>
            <person name="Choi Y.-J."/>
            <person name="Martin J."/>
            <person name="Mitreva M."/>
        </authorList>
    </citation>
    <scope>NUCLEOTIDE SEQUENCE [LARGE SCALE GENOMIC DNA]</scope>
</reference>
<feature type="compositionally biased region" description="Polar residues" evidence="1">
    <location>
        <begin position="110"/>
        <end position="132"/>
    </location>
</feature>
<feature type="region of interest" description="Disordered" evidence="1">
    <location>
        <begin position="60"/>
        <end position="80"/>
    </location>
</feature>
<dbReference type="Proteomes" id="UP000230066">
    <property type="component" value="Unassembled WGS sequence"/>
</dbReference>
<feature type="compositionally biased region" description="Polar residues" evidence="1">
    <location>
        <begin position="61"/>
        <end position="80"/>
    </location>
</feature>
<feature type="region of interest" description="Disordered" evidence="1">
    <location>
        <begin position="1"/>
        <end position="34"/>
    </location>
</feature>
<keyword evidence="3" id="KW-1185">Reference proteome</keyword>
<evidence type="ECO:0000256" key="1">
    <source>
        <dbReference type="SAM" id="MobiDB-lite"/>
    </source>
</evidence>
<gene>
    <name evidence="2" type="ORF">D915_009298</name>
</gene>
<sequence length="245" mass="26433">MSSTLPSLPPPPPPPSSPKVARRDPKTMLRQPPRKWVVSSDTWINSSALFSVGAELGEHNTVGSDSVSPKQTDINDMSTSVTDLDFPAGLEKTDSWTVACSDHPEKQITKSPILTSSPKTQTNVQPTRSTPVSRPVPFKNSPTFTDRVRDYQRQHSLPGCMITTTIFDCRSVVTSEPTSRDLIPAANSDSSVQAAVAAALSQSLACSDDIPQWIPPNNPENSTHSVRAPTSDYAGTVPVYGIRSH</sequence>
<accession>A0A4E0RFT2</accession>
<evidence type="ECO:0000313" key="3">
    <source>
        <dbReference type="Proteomes" id="UP000230066"/>
    </source>
</evidence>
<comment type="caution">
    <text evidence="2">The sequence shown here is derived from an EMBL/GenBank/DDBJ whole genome shotgun (WGS) entry which is preliminary data.</text>
</comment>
<dbReference type="EMBL" id="JXXN02005167">
    <property type="protein sequence ID" value="THD20087.1"/>
    <property type="molecule type" value="Genomic_DNA"/>
</dbReference>
<proteinExistence type="predicted"/>
<protein>
    <submittedName>
        <fullName evidence="2">Uncharacterized protein</fullName>
    </submittedName>
</protein>
<evidence type="ECO:0000313" key="2">
    <source>
        <dbReference type="EMBL" id="THD20087.1"/>
    </source>
</evidence>
<feature type="region of interest" description="Disordered" evidence="1">
    <location>
        <begin position="110"/>
        <end position="144"/>
    </location>
</feature>
<dbReference type="AlphaFoldDB" id="A0A4E0RFT2"/>
<feature type="compositionally biased region" description="Pro residues" evidence="1">
    <location>
        <begin position="7"/>
        <end position="17"/>
    </location>
</feature>
<organism evidence="2 3">
    <name type="scientific">Fasciola hepatica</name>
    <name type="common">Liver fluke</name>
    <dbReference type="NCBI Taxonomy" id="6192"/>
    <lineage>
        <taxon>Eukaryota</taxon>
        <taxon>Metazoa</taxon>
        <taxon>Spiralia</taxon>
        <taxon>Lophotrochozoa</taxon>
        <taxon>Platyhelminthes</taxon>
        <taxon>Trematoda</taxon>
        <taxon>Digenea</taxon>
        <taxon>Plagiorchiida</taxon>
        <taxon>Echinostomata</taxon>
        <taxon>Echinostomatoidea</taxon>
        <taxon>Fasciolidae</taxon>
        <taxon>Fasciola</taxon>
    </lineage>
</organism>